<keyword evidence="2" id="KW-0812">Transmembrane</keyword>
<dbReference type="Proteomes" id="UP000044602">
    <property type="component" value="Unassembled WGS sequence"/>
</dbReference>
<evidence type="ECO:0000256" key="2">
    <source>
        <dbReference type="SAM" id="Phobius"/>
    </source>
</evidence>
<feature type="region of interest" description="Disordered" evidence="1">
    <location>
        <begin position="1"/>
        <end position="63"/>
    </location>
</feature>
<organism evidence="3 4">
    <name type="scientific">Verticillium longisporum</name>
    <name type="common">Verticillium dahliae var. longisporum</name>
    <dbReference type="NCBI Taxonomy" id="100787"/>
    <lineage>
        <taxon>Eukaryota</taxon>
        <taxon>Fungi</taxon>
        <taxon>Dikarya</taxon>
        <taxon>Ascomycota</taxon>
        <taxon>Pezizomycotina</taxon>
        <taxon>Sordariomycetes</taxon>
        <taxon>Hypocreomycetidae</taxon>
        <taxon>Glomerellales</taxon>
        <taxon>Plectosphaerellaceae</taxon>
        <taxon>Verticillium</taxon>
    </lineage>
</organism>
<accession>A0A0G4MS24</accession>
<protein>
    <submittedName>
        <fullName evidence="3">Uncharacterized protein</fullName>
    </submittedName>
</protein>
<dbReference type="AlphaFoldDB" id="A0A0G4MS24"/>
<feature type="transmembrane region" description="Helical" evidence="2">
    <location>
        <begin position="99"/>
        <end position="116"/>
    </location>
</feature>
<evidence type="ECO:0000313" key="4">
    <source>
        <dbReference type="Proteomes" id="UP000044602"/>
    </source>
</evidence>
<evidence type="ECO:0000256" key="1">
    <source>
        <dbReference type="SAM" id="MobiDB-lite"/>
    </source>
</evidence>
<evidence type="ECO:0000313" key="3">
    <source>
        <dbReference type="EMBL" id="CRK37014.1"/>
    </source>
</evidence>
<keyword evidence="2" id="KW-0472">Membrane</keyword>
<sequence length="174" mass="18319">MERGAERGGRGGGSGNGRLKTEPPQGRARQGKARQGKARPDEAGCVKQSSGRGKQGSRLNVRDGDGPLALSQAQRVLIVLVDIVVIVVVVVVGTVEAMAVFGVVIVAEELLVVMVGSSSALRRRVVAVGGLHAHALRCVGRLPTRLRRQGATRRDVKLGGKGQQGPAPMRDRLR</sequence>
<feature type="transmembrane region" description="Helical" evidence="2">
    <location>
        <begin position="76"/>
        <end position="93"/>
    </location>
</feature>
<gene>
    <name evidence="3" type="ORF">BN1708_007269</name>
</gene>
<name>A0A0G4MS24_VERLO</name>
<dbReference type="EMBL" id="CVQH01024527">
    <property type="protein sequence ID" value="CRK37014.1"/>
    <property type="molecule type" value="Genomic_DNA"/>
</dbReference>
<keyword evidence="2" id="KW-1133">Transmembrane helix</keyword>
<feature type="region of interest" description="Disordered" evidence="1">
    <location>
        <begin position="149"/>
        <end position="174"/>
    </location>
</feature>
<proteinExistence type="predicted"/>
<reference evidence="3 4" key="1">
    <citation type="submission" date="2015-05" db="EMBL/GenBank/DDBJ databases">
        <authorList>
            <person name="Wang D.B."/>
            <person name="Wang M."/>
        </authorList>
    </citation>
    <scope>NUCLEOTIDE SEQUENCE [LARGE SCALE GENOMIC DNA]</scope>
    <source>
        <strain evidence="3">VL1</strain>
    </source>
</reference>
<keyword evidence="4" id="KW-1185">Reference proteome</keyword>